<dbReference type="GeneID" id="92513991"/>
<dbReference type="GO" id="GO:0005524">
    <property type="term" value="F:ATP binding"/>
    <property type="evidence" value="ECO:0007669"/>
    <property type="project" value="UniProtKB-KW"/>
</dbReference>
<dbReference type="PROSITE" id="PS00690">
    <property type="entry name" value="DEAH_ATP_HELICASE"/>
    <property type="match status" value="1"/>
</dbReference>
<reference evidence="15" key="1">
    <citation type="journal article" date="2021" name="Microbiol. Resour. Announc.">
        <title>LGAAP: Leishmaniinae Genome Assembly and Annotation Pipeline.</title>
        <authorList>
            <person name="Almutairi H."/>
            <person name="Urbaniak M.D."/>
            <person name="Bates M.D."/>
            <person name="Jariyapan N."/>
            <person name="Kwakye-Nuako G."/>
            <person name="Thomaz-Soccol V."/>
            <person name="Al-Salem W.S."/>
            <person name="Dillon R.J."/>
            <person name="Bates P.A."/>
            <person name="Gatherer D."/>
        </authorList>
    </citation>
    <scope>NUCLEOTIDE SEQUENCE [LARGE SCALE GENOMIC DNA]</scope>
</reference>
<dbReference type="InterPro" id="IPR001650">
    <property type="entry name" value="Helicase_C-like"/>
</dbReference>
<dbReference type="OrthoDB" id="10253254at2759"/>
<dbReference type="SUPFAM" id="SSF52540">
    <property type="entry name" value="P-loop containing nucleoside triphosphate hydrolases"/>
    <property type="match status" value="1"/>
</dbReference>
<feature type="compositionally biased region" description="Acidic residues" evidence="11">
    <location>
        <begin position="581"/>
        <end position="590"/>
    </location>
</feature>
<dbReference type="GO" id="GO:0003724">
    <property type="term" value="F:RNA helicase activity"/>
    <property type="evidence" value="ECO:0007669"/>
    <property type="project" value="UniProtKB-EC"/>
</dbReference>
<evidence type="ECO:0000256" key="8">
    <source>
        <dbReference type="ARBA" id="ARBA00022884"/>
    </source>
</evidence>
<keyword evidence="9" id="KW-0539">Nucleus</keyword>
<dbReference type="EC" id="3.6.4.13" evidence="3"/>
<evidence type="ECO:0000259" key="13">
    <source>
        <dbReference type="PROSITE" id="PS51194"/>
    </source>
</evidence>
<evidence type="ECO:0000256" key="9">
    <source>
        <dbReference type="ARBA" id="ARBA00023242"/>
    </source>
</evidence>
<dbReference type="Gene3D" id="3.40.50.300">
    <property type="entry name" value="P-loop containing nucleotide triphosphate hydrolases"/>
    <property type="match status" value="3"/>
</dbReference>
<keyword evidence="7" id="KW-0067">ATP-binding</keyword>
<dbReference type="PANTHER" id="PTHR18934:SF99">
    <property type="entry name" value="ATP-DEPENDENT RNA HELICASE DHX37-RELATED"/>
    <property type="match status" value="1"/>
</dbReference>
<feature type="domain" description="Helicase C-terminal" evidence="13">
    <location>
        <begin position="544"/>
        <end position="725"/>
    </location>
</feature>
<dbReference type="KEGG" id="lmat:92513991"/>
<comment type="subcellular location">
    <subcellularLocation>
        <location evidence="1">Nucleus</location>
        <location evidence="1">Nucleolus</location>
    </subcellularLocation>
</comment>
<feature type="region of interest" description="Disordered" evidence="11">
    <location>
        <begin position="42"/>
        <end position="65"/>
    </location>
</feature>
<sequence>MAGKLNELHISARRVPQRLVPAMPKRAAISFEDLSLGTPLPSVLAKSRDERRKDQRIQKNEKKERAREAMAKVAAARDIVAQHKRLVQAETEQERKLKEIHKRELRVEHLKARYEREESERQHVVQLRATQEKIITELKTARREEEAEMQRVRALLERETAERAKVAPTNVHVEIHRTEEVEQQRAGLPVLREEQPIMEAINEARRTCVLVCGETGSGKTTQIPQFLWEAGYGHPEGHTFGREGCILVTEPRRVAAVSMARRVAEELNVSFGEEVCYHVRYDNNLSDKCRLKFATEGIVLKEIQSDFLLRKYSVIVIDEAHERSISCDILIGLLSRIVPLRNDLFDEEVRKHHGDVDRTSIKPLKLVIMSATMRVTDFKENRTLFPIAPPLINVEARRYPVTNHFARRTELKEYVDQAFDKVCQMHKKLPPGGILVFLCTQQEIEDLCGRLRRHYATTKIEYYDSTYSKHGLLTRGKQNEAAASTSDNDGDPAATAEEAEERDEYGLRTADYALDDEVTDGNSGEVETVHEGRLRRPSQPSGGRDKRSCVEAGAQPTCRGLWGTSEEASPAAADEVAPMPGEEEREDEVNGEYDTLHVLPLYALLDFQKQQEVFKPPPKGTRLCVVATNVAETSITIPNIKYVVDAGRVKSKVVDEETKASCFRIEWISQASAEQRSGRAGRVGPGHCYRLYSTAVYANLMAKHADPEVLRTPLDSVVLLMKHIGVKNVGGFPFPSPPREPDLKVALQHLSVIGGLDAAHNYNITELGRQLVGYPVPPRFARALLEVLRQWQKARSTDVLSMVAAIVAVAATTTNVFTGEGNQLKARRINEQVDAPTDPRQARIRSLLNPGSDLVTYLNAFYAYRSDPRYSCDMFCLVRKSMHEANLLFTQLRSHMLQRSKDQDDLVDTLDEGEAAVFERHEQSIDSLTNNGCSLSKETEVLLRQVFIPGLMDQVARRATVHECRSLGVEYNDKRATKTPYLVLGANRTIAYIHPTSAVARTFPPPEYMTFGFLQKVRRSDKKDAQAMMMGVTVVMPEWLRTYGFEESG</sequence>
<dbReference type="CDD" id="cd17982">
    <property type="entry name" value="DEXHc_DHX37"/>
    <property type="match status" value="1"/>
</dbReference>
<dbReference type="GO" id="GO:0005730">
    <property type="term" value="C:nucleolus"/>
    <property type="evidence" value="ECO:0007669"/>
    <property type="project" value="UniProtKB-SubCell"/>
</dbReference>
<dbReference type="InterPro" id="IPR042035">
    <property type="entry name" value="DEAH_win-hel_dom"/>
</dbReference>
<dbReference type="InterPro" id="IPR027417">
    <property type="entry name" value="P-loop_NTPase"/>
</dbReference>
<evidence type="ECO:0000256" key="2">
    <source>
        <dbReference type="ARBA" id="ARBA00008792"/>
    </source>
</evidence>
<dbReference type="Pfam" id="PF00271">
    <property type="entry name" value="Helicase_C"/>
    <property type="match status" value="1"/>
</dbReference>
<dbReference type="PROSITE" id="PS51194">
    <property type="entry name" value="HELICASE_CTER"/>
    <property type="match status" value="1"/>
</dbReference>
<keyword evidence="8" id="KW-0694">RNA-binding</keyword>
<evidence type="ECO:0000256" key="10">
    <source>
        <dbReference type="ARBA" id="ARBA00047984"/>
    </source>
</evidence>
<dbReference type="SMART" id="SM00847">
    <property type="entry name" value="HA2"/>
    <property type="match status" value="1"/>
</dbReference>
<keyword evidence="6" id="KW-0347">Helicase</keyword>
<dbReference type="PROSITE" id="PS51192">
    <property type="entry name" value="HELICASE_ATP_BIND_1"/>
    <property type="match status" value="1"/>
</dbReference>
<dbReference type="FunFam" id="3.40.50.300:FF:000637">
    <property type="entry name" value="ATP-dependent RNA helicase DHX37/DHR1"/>
    <property type="match status" value="1"/>
</dbReference>
<dbReference type="CDD" id="cd18791">
    <property type="entry name" value="SF2_C_RHA"/>
    <property type="match status" value="1"/>
</dbReference>
<organism evidence="14 15">
    <name type="scientific">Leishmania martiniquensis</name>
    <dbReference type="NCBI Taxonomy" id="1580590"/>
    <lineage>
        <taxon>Eukaryota</taxon>
        <taxon>Discoba</taxon>
        <taxon>Euglenozoa</taxon>
        <taxon>Kinetoplastea</taxon>
        <taxon>Metakinetoplastina</taxon>
        <taxon>Trypanosomatida</taxon>
        <taxon>Trypanosomatidae</taxon>
        <taxon>Leishmaniinae</taxon>
        <taxon>Leishmania</taxon>
    </lineage>
</organism>
<dbReference type="Proteomes" id="UP000673552">
    <property type="component" value="Unassembled WGS sequence"/>
</dbReference>
<gene>
    <name evidence="14" type="ORF">LSCM1_03950</name>
</gene>
<evidence type="ECO:0000313" key="15">
    <source>
        <dbReference type="Proteomes" id="UP000673552"/>
    </source>
</evidence>
<dbReference type="GO" id="GO:0000462">
    <property type="term" value="P:maturation of SSU-rRNA from tricistronic rRNA transcript (SSU-rRNA, 5.8S rRNA, LSU-rRNA)"/>
    <property type="evidence" value="ECO:0007669"/>
    <property type="project" value="TreeGrafter"/>
</dbReference>
<dbReference type="GO" id="GO:0016787">
    <property type="term" value="F:hydrolase activity"/>
    <property type="evidence" value="ECO:0007669"/>
    <property type="project" value="UniProtKB-KW"/>
</dbReference>
<keyword evidence="4" id="KW-0547">Nucleotide-binding</keyword>
<evidence type="ECO:0000256" key="3">
    <source>
        <dbReference type="ARBA" id="ARBA00012552"/>
    </source>
</evidence>
<comment type="similarity">
    <text evidence="2">Belongs to the DEAD box helicase family. DEAH subfamily.</text>
</comment>
<proteinExistence type="inferred from homology"/>
<evidence type="ECO:0000256" key="7">
    <source>
        <dbReference type="ARBA" id="ARBA00022840"/>
    </source>
</evidence>
<dbReference type="EMBL" id="JAFEUZ010000030">
    <property type="protein sequence ID" value="KAG5472547.1"/>
    <property type="molecule type" value="Genomic_DNA"/>
</dbReference>
<dbReference type="InterPro" id="IPR011545">
    <property type="entry name" value="DEAD/DEAH_box_helicase_dom"/>
</dbReference>
<evidence type="ECO:0000256" key="4">
    <source>
        <dbReference type="ARBA" id="ARBA00022741"/>
    </source>
</evidence>
<feature type="domain" description="Helicase ATP-binding" evidence="12">
    <location>
        <begin position="200"/>
        <end position="391"/>
    </location>
</feature>
<dbReference type="PANTHER" id="PTHR18934">
    <property type="entry name" value="ATP-DEPENDENT RNA HELICASE"/>
    <property type="match status" value="1"/>
</dbReference>
<reference evidence="15" key="2">
    <citation type="journal article" date="2021" name="Sci. Data">
        <title>Chromosome-scale genome sequencing, assembly and annotation of six genomes from subfamily Leishmaniinae.</title>
        <authorList>
            <person name="Almutairi H."/>
            <person name="Urbaniak M.D."/>
            <person name="Bates M.D."/>
            <person name="Jariyapan N."/>
            <person name="Kwakye-Nuako G."/>
            <person name="Thomaz Soccol V."/>
            <person name="Al-Salem W.S."/>
            <person name="Dillon R.J."/>
            <person name="Bates P.A."/>
            <person name="Gatherer D."/>
        </authorList>
    </citation>
    <scope>NUCLEOTIDE SEQUENCE [LARGE SCALE GENOMIC DNA]</scope>
</reference>
<dbReference type="Gene3D" id="1.10.10.2130">
    <property type="entry name" value="DEAH helicase family, winged-helix domain"/>
    <property type="match status" value="1"/>
</dbReference>
<dbReference type="AlphaFoldDB" id="A0A836GRC0"/>
<evidence type="ECO:0000313" key="14">
    <source>
        <dbReference type="EMBL" id="KAG5472547.1"/>
    </source>
</evidence>
<evidence type="ECO:0000256" key="11">
    <source>
        <dbReference type="SAM" id="MobiDB-lite"/>
    </source>
</evidence>
<dbReference type="RefSeq" id="XP_067176847.1">
    <property type="nucleotide sequence ID" value="XM_067321479.1"/>
</dbReference>
<protein>
    <recommendedName>
        <fullName evidence="3">RNA helicase</fullName>
        <ecNumber evidence="3">3.6.4.13</ecNumber>
    </recommendedName>
</protein>
<evidence type="ECO:0000256" key="1">
    <source>
        <dbReference type="ARBA" id="ARBA00004604"/>
    </source>
</evidence>
<evidence type="ECO:0000259" key="12">
    <source>
        <dbReference type="PROSITE" id="PS51192"/>
    </source>
</evidence>
<evidence type="ECO:0000256" key="6">
    <source>
        <dbReference type="ARBA" id="ARBA00022806"/>
    </source>
</evidence>
<dbReference type="InterPro" id="IPR007502">
    <property type="entry name" value="Helicase-assoc_dom"/>
</dbReference>
<dbReference type="SMART" id="SM00487">
    <property type="entry name" value="DEXDc"/>
    <property type="match status" value="1"/>
</dbReference>
<keyword evidence="15" id="KW-1185">Reference proteome</keyword>
<evidence type="ECO:0000256" key="5">
    <source>
        <dbReference type="ARBA" id="ARBA00022801"/>
    </source>
</evidence>
<dbReference type="Pfam" id="PF00270">
    <property type="entry name" value="DEAD"/>
    <property type="match status" value="1"/>
</dbReference>
<feature type="compositionally biased region" description="Basic and acidic residues" evidence="11">
    <location>
        <begin position="46"/>
        <end position="65"/>
    </location>
</feature>
<comment type="catalytic activity">
    <reaction evidence="10">
        <text>ATP + H2O = ADP + phosphate + H(+)</text>
        <dbReference type="Rhea" id="RHEA:13065"/>
        <dbReference type="ChEBI" id="CHEBI:15377"/>
        <dbReference type="ChEBI" id="CHEBI:15378"/>
        <dbReference type="ChEBI" id="CHEBI:30616"/>
        <dbReference type="ChEBI" id="CHEBI:43474"/>
        <dbReference type="ChEBI" id="CHEBI:456216"/>
        <dbReference type="EC" id="3.6.4.13"/>
    </reaction>
</comment>
<dbReference type="FunFam" id="3.40.50.300:FF:003770">
    <property type="entry name" value="ATP-dependent RNA helicase DHR1, putative"/>
    <property type="match status" value="1"/>
</dbReference>
<name>A0A836GRC0_9TRYP</name>
<keyword evidence="5" id="KW-0378">Hydrolase</keyword>
<dbReference type="GO" id="GO:0003723">
    <property type="term" value="F:RNA binding"/>
    <property type="evidence" value="ECO:0007669"/>
    <property type="project" value="UniProtKB-KW"/>
</dbReference>
<comment type="caution">
    <text evidence="14">The sequence shown here is derived from an EMBL/GenBank/DDBJ whole genome shotgun (WGS) entry which is preliminary data.</text>
</comment>
<dbReference type="InterPro" id="IPR014001">
    <property type="entry name" value="Helicase_ATP-bd"/>
</dbReference>
<dbReference type="SMART" id="SM00490">
    <property type="entry name" value="HELICc"/>
    <property type="match status" value="1"/>
</dbReference>
<accession>A0A836GRC0</accession>
<dbReference type="InterPro" id="IPR002464">
    <property type="entry name" value="DNA/RNA_helicase_DEAH_CS"/>
</dbReference>
<dbReference type="FunFam" id="3.40.50.300:FF:002147">
    <property type="entry name" value="Putative ATP-dependent RNA helicase"/>
    <property type="match status" value="1"/>
</dbReference>
<feature type="region of interest" description="Disordered" evidence="11">
    <location>
        <begin position="476"/>
        <end position="590"/>
    </location>
</feature>